<name>A0ABW3DMY6_9ACTN</name>
<dbReference type="EMBL" id="JBHTHX010000319">
    <property type="protein sequence ID" value="MFD0885255.1"/>
    <property type="molecule type" value="Genomic_DNA"/>
</dbReference>
<comment type="caution">
    <text evidence="3">The sequence shown here is derived from an EMBL/GenBank/DDBJ whole genome shotgun (WGS) entry which is preliminary data.</text>
</comment>
<feature type="transmembrane region" description="Helical" evidence="2">
    <location>
        <begin position="111"/>
        <end position="132"/>
    </location>
</feature>
<evidence type="ECO:0000313" key="4">
    <source>
        <dbReference type="Proteomes" id="UP001597024"/>
    </source>
</evidence>
<feature type="transmembrane region" description="Helical" evidence="2">
    <location>
        <begin position="198"/>
        <end position="221"/>
    </location>
</feature>
<organism evidence="3 4">
    <name type="scientific">Streptosporangium algeriense</name>
    <dbReference type="NCBI Taxonomy" id="1682748"/>
    <lineage>
        <taxon>Bacteria</taxon>
        <taxon>Bacillati</taxon>
        <taxon>Actinomycetota</taxon>
        <taxon>Actinomycetes</taxon>
        <taxon>Streptosporangiales</taxon>
        <taxon>Streptosporangiaceae</taxon>
        <taxon>Streptosporangium</taxon>
    </lineage>
</organism>
<keyword evidence="2" id="KW-0472">Membrane</keyword>
<feature type="region of interest" description="Disordered" evidence="1">
    <location>
        <begin position="1"/>
        <end position="23"/>
    </location>
</feature>
<dbReference type="InterPro" id="IPR018750">
    <property type="entry name" value="DUF2306_membrane"/>
</dbReference>
<evidence type="ECO:0000313" key="3">
    <source>
        <dbReference type="EMBL" id="MFD0885255.1"/>
    </source>
</evidence>
<protein>
    <submittedName>
        <fullName evidence="3">DUF2306 domain-containing protein</fullName>
    </submittedName>
</protein>
<sequence>MTKKSEGTLVGGLEDREGGAAPRSPWPWWRSPWLYGLGALVVFNLIYALPRYLSFDPTLSRTRIDPGFALHYPVVVAHVVAGNVALVTVFIQLLPWVRRHRPGLHRLSGRVYVFAGVLPSSLLSLVLLPYSTAPMGKLGLATMAVLWIATSLAGLRAARQRRYVDHRRWMVYSFALAMGTSWGRVISQFAIPGNGIDVAVFFDISSWMGWVVSLVAAYLWLERTTPRRRASAGRSVSS</sequence>
<gene>
    <name evidence="3" type="ORF">ACFQ08_11935</name>
</gene>
<keyword evidence="4" id="KW-1185">Reference proteome</keyword>
<proteinExistence type="predicted"/>
<keyword evidence="2" id="KW-0812">Transmembrane</keyword>
<dbReference type="Proteomes" id="UP001597024">
    <property type="component" value="Unassembled WGS sequence"/>
</dbReference>
<evidence type="ECO:0000256" key="1">
    <source>
        <dbReference type="SAM" id="MobiDB-lite"/>
    </source>
</evidence>
<feature type="transmembrane region" description="Helical" evidence="2">
    <location>
        <begin position="169"/>
        <end position="186"/>
    </location>
</feature>
<reference evidence="4" key="1">
    <citation type="journal article" date="2019" name="Int. J. Syst. Evol. Microbiol.">
        <title>The Global Catalogue of Microorganisms (GCM) 10K type strain sequencing project: providing services to taxonomists for standard genome sequencing and annotation.</title>
        <authorList>
            <consortium name="The Broad Institute Genomics Platform"/>
            <consortium name="The Broad Institute Genome Sequencing Center for Infectious Disease"/>
            <person name="Wu L."/>
            <person name="Ma J."/>
        </authorList>
    </citation>
    <scope>NUCLEOTIDE SEQUENCE [LARGE SCALE GENOMIC DNA]</scope>
    <source>
        <strain evidence="4">CCUG 62974</strain>
    </source>
</reference>
<accession>A0ABW3DMY6</accession>
<evidence type="ECO:0000256" key="2">
    <source>
        <dbReference type="SAM" id="Phobius"/>
    </source>
</evidence>
<keyword evidence="2" id="KW-1133">Transmembrane helix</keyword>
<dbReference type="Pfam" id="PF10067">
    <property type="entry name" value="DUF2306"/>
    <property type="match status" value="1"/>
</dbReference>
<feature type="transmembrane region" description="Helical" evidence="2">
    <location>
        <begin position="138"/>
        <end position="157"/>
    </location>
</feature>
<feature type="transmembrane region" description="Helical" evidence="2">
    <location>
        <begin position="33"/>
        <end position="50"/>
    </location>
</feature>
<feature type="transmembrane region" description="Helical" evidence="2">
    <location>
        <begin position="70"/>
        <end position="91"/>
    </location>
</feature>